<dbReference type="KEGG" id="csl:COCSUDRAFT_28046"/>
<evidence type="ECO:0008006" key="5">
    <source>
        <dbReference type="Google" id="ProtNLM"/>
    </source>
</evidence>
<dbReference type="RefSeq" id="XP_005650025.1">
    <property type="nucleotide sequence ID" value="XM_005649968.1"/>
</dbReference>
<proteinExistence type="predicted"/>
<gene>
    <name evidence="3" type="ORF">COCSUDRAFT_28046</name>
</gene>
<accession>I0Z4B2</accession>
<dbReference type="eggNOG" id="ENOG502QRSK">
    <property type="taxonomic scope" value="Eukaryota"/>
</dbReference>
<sequence length="349" mass="38591">MQVRAQTSLSGQASCSTLKLQQLTHQRVPGSAPNNLWRRICRAQRQSFIVRAADDKKSGISAVVEKVKEALPALEEIVDENILDYCTLDKTGARPRSKKSLGEKEQDFLEALRAFYYEEAPTMSNEEFDNLKEELLWAGSKVAILSSTEQRFLEASLAFQAGKSIVSDEEYDSLKDQLRKKNSKVVQQGPRCSIRSRRIYSDAVPDYLKMTLLNLPAAIFTLIVLFSIDDLTGFEITKLVELPEPFGIFAVWGFVLPLTYIVSSSLTNLALKDFLILKGPCPNCLTEVQTYFGDILTVKGSRDTNLVQCGNCKAKITVDATKRSMIISEMPGSGPSGSSSASKKEPSPA</sequence>
<dbReference type="PANTHER" id="PTHR31032">
    <property type="entry name" value="PGR5-LIKE PROTEIN 1B, CHLOROPLASTIC"/>
    <property type="match status" value="1"/>
</dbReference>
<dbReference type="AlphaFoldDB" id="I0Z4B2"/>
<feature type="transmembrane region" description="Helical" evidence="2">
    <location>
        <begin position="248"/>
        <end position="271"/>
    </location>
</feature>
<feature type="transmembrane region" description="Helical" evidence="2">
    <location>
        <begin position="207"/>
        <end position="228"/>
    </location>
</feature>
<evidence type="ECO:0000256" key="1">
    <source>
        <dbReference type="SAM" id="MobiDB-lite"/>
    </source>
</evidence>
<dbReference type="PANTHER" id="PTHR31032:SF1">
    <property type="entry name" value="PGR5-LIKE PROTEIN 1B, CHLOROPLASTIC"/>
    <property type="match status" value="1"/>
</dbReference>
<keyword evidence="2" id="KW-0812">Transmembrane</keyword>
<keyword evidence="2" id="KW-1133">Transmembrane helix</keyword>
<dbReference type="GO" id="GO:0009773">
    <property type="term" value="P:photosynthetic electron transport in photosystem I"/>
    <property type="evidence" value="ECO:0007669"/>
    <property type="project" value="InterPro"/>
</dbReference>
<evidence type="ECO:0000313" key="3">
    <source>
        <dbReference type="EMBL" id="EIE25481.1"/>
    </source>
</evidence>
<comment type="caution">
    <text evidence="3">The sequence shown here is derived from an EMBL/GenBank/DDBJ whole genome shotgun (WGS) entry which is preliminary data.</text>
</comment>
<protein>
    <recommendedName>
        <fullName evidence="5">PGR5-like protein 1A, chloroplastic</fullName>
    </recommendedName>
</protein>
<dbReference type="STRING" id="574566.I0Z4B2"/>
<name>I0Z4B2_COCSC</name>
<dbReference type="OrthoDB" id="38589at2759"/>
<evidence type="ECO:0000313" key="4">
    <source>
        <dbReference type="Proteomes" id="UP000007264"/>
    </source>
</evidence>
<keyword evidence="2" id="KW-0472">Membrane</keyword>
<feature type="region of interest" description="Disordered" evidence="1">
    <location>
        <begin position="329"/>
        <end position="349"/>
    </location>
</feature>
<dbReference type="GeneID" id="17043483"/>
<reference evidence="3 4" key="1">
    <citation type="journal article" date="2012" name="Genome Biol.">
        <title>The genome of the polar eukaryotic microalga coccomyxa subellipsoidea reveals traits of cold adaptation.</title>
        <authorList>
            <person name="Blanc G."/>
            <person name="Agarkova I."/>
            <person name="Grimwood J."/>
            <person name="Kuo A."/>
            <person name="Brueggeman A."/>
            <person name="Dunigan D."/>
            <person name="Gurnon J."/>
            <person name="Ladunga I."/>
            <person name="Lindquist E."/>
            <person name="Lucas S."/>
            <person name="Pangilinan J."/>
            <person name="Proschold T."/>
            <person name="Salamov A."/>
            <person name="Schmutz J."/>
            <person name="Weeks D."/>
            <person name="Yamada T."/>
            <person name="Claverie J.M."/>
            <person name="Grigoriev I."/>
            <person name="Van Etten J."/>
            <person name="Lomsadze A."/>
            <person name="Borodovsky M."/>
        </authorList>
    </citation>
    <scope>NUCLEOTIDE SEQUENCE [LARGE SCALE GENOMIC DNA]</scope>
    <source>
        <strain evidence="3 4">C-169</strain>
    </source>
</reference>
<organism evidence="3 4">
    <name type="scientific">Coccomyxa subellipsoidea (strain C-169)</name>
    <name type="common">Green microalga</name>
    <dbReference type="NCBI Taxonomy" id="574566"/>
    <lineage>
        <taxon>Eukaryota</taxon>
        <taxon>Viridiplantae</taxon>
        <taxon>Chlorophyta</taxon>
        <taxon>core chlorophytes</taxon>
        <taxon>Trebouxiophyceae</taxon>
        <taxon>Trebouxiophyceae incertae sedis</taxon>
        <taxon>Coccomyxaceae</taxon>
        <taxon>Coccomyxa</taxon>
        <taxon>Coccomyxa subellipsoidea</taxon>
    </lineage>
</organism>
<keyword evidence="4" id="KW-1185">Reference proteome</keyword>
<evidence type="ECO:0000256" key="2">
    <source>
        <dbReference type="SAM" id="Phobius"/>
    </source>
</evidence>
<dbReference type="EMBL" id="AGSI01000004">
    <property type="protein sequence ID" value="EIE25481.1"/>
    <property type="molecule type" value="Genomic_DNA"/>
</dbReference>
<feature type="compositionally biased region" description="Low complexity" evidence="1">
    <location>
        <begin position="329"/>
        <end position="341"/>
    </location>
</feature>
<dbReference type="InterPro" id="IPR039987">
    <property type="entry name" value="PGRL1"/>
</dbReference>
<dbReference type="GO" id="GO:0009535">
    <property type="term" value="C:chloroplast thylakoid membrane"/>
    <property type="evidence" value="ECO:0007669"/>
    <property type="project" value="InterPro"/>
</dbReference>
<dbReference type="GO" id="GO:0016730">
    <property type="term" value="F:oxidoreductase activity, acting on iron-sulfur proteins as donors"/>
    <property type="evidence" value="ECO:0007669"/>
    <property type="project" value="InterPro"/>
</dbReference>
<dbReference type="Proteomes" id="UP000007264">
    <property type="component" value="Unassembled WGS sequence"/>
</dbReference>